<feature type="compositionally biased region" description="Basic and acidic residues" evidence="1">
    <location>
        <begin position="39"/>
        <end position="50"/>
    </location>
</feature>
<feature type="non-terminal residue" evidence="2">
    <location>
        <position position="1"/>
    </location>
</feature>
<protein>
    <submittedName>
        <fullName evidence="2">Uncharacterized protein</fullName>
    </submittedName>
</protein>
<dbReference type="EMBL" id="CADCTX010000826">
    <property type="protein sequence ID" value="CAA9353213.1"/>
    <property type="molecule type" value="Genomic_DNA"/>
</dbReference>
<dbReference type="AlphaFoldDB" id="A0A6J4MB88"/>
<feature type="non-terminal residue" evidence="2">
    <location>
        <position position="65"/>
    </location>
</feature>
<sequence length="65" mass="7042">DRDRPLPGSNVLPRRRGPCRGAFCTARPRPGSHGGGGARRGDRLARERAAARRARGPSHPAHRAR</sequence>
<feature type="region of interest" description="Disordered" evidence="1">
    <location>
        <begin position="1"/>
        <end position="65"/>
    </location>
</feature>
<reference evidence="2" key="1">
    <citation type="submission" date="2020-02" db="EMBL/GenBank/DDBJ databases">
        <authorList>
            <person name="Meier V. D."/>
        </authorList>
    </citation>
    <scope>NUCLEOTIDE SEQUENCE</scope>
    <source>
        <strain evidence="2">AVDCRST_MAG40</strain>
    </source>
</reference>
<feature type="compositionally biased region" description="Basic residues" evidence="1">
    <location>
        <begin position="51"/>
        <end position="65"/>
    </location>
</feature>
<evidence type="ECO:0000256" key="1">
    <source>
        <dbReference type="SAM" id="MobiDB-lite"/>
    </source>
</evidence>
<name>A0A6J4MB88_9BACT</name>
<evidence type="ECO:0000313" key="2">
    <source>
        <dbReference type="EMBL" id="CAA9353213.1"/>
    </source>
</evidence>
<gene>
    <name evidence="2" type="ORF">AVDCRST_MAG40-3013</name>
</gene>
<proteinExistence type="predicted"/>
<accession>A0A6J4MB88</accession>
<organism evidence="2">
    <name type="scientific">uncultured Gemmatimonadaceae bacterium</name>
    <dbReference type="NCBI Taxonomy" id="246130"/>
    <lineage>
        <taxon>Bacteria</taxon>
        <taxon>Pseudomonadati</taxon>
        <taxon>Gemmatimonadota</taxon>
        <taxon>Gemmatimonadia</taxon>
        <taxon>Gemmatimonadales</taxon>
        <taxon>Gemmatimonadaceae</taxon>
        <taxon>environmental samples</taxon>
    </lineage>
</organism>